<reference evidence="3" key="1">
    <citation type="submission" date="2017-04" db="EMBL/GenBank/DDBJ databases">
        <title>Function of individual gut microbiota members based on whole genome sequencing of pure cultures obtained from chicken caecum.</title>
        <authorList>
            <person name="Medvecky M."/>
            <person name="Cejkova D."/>
            <person name="Polansky O."/>
            <person name="Karasova D."/>
            <person name="Kubasova T."/>
            <person name="Cizek A."/>
            <person name="Rychlik I."/>
        </authorList>
    </citation>
    <scope>NUCLEOTIDE SEQUENCE [LARGE SCALE GENOMIC DNA]</scope>
    <source>
        <strain evidence="3">An70</strain>
    </source>
</reference>
<dbReference type="Proteomes" id="UP000196560">
    <property type="component" value="Unassembled WGS sequence"/>
</dbReference>
<dbReference type="SUPFAM" id="SSF54001">
    <property type="entry name" value="Cysteine proteinases"/>
    <property type="match status" value="1"/>
</dbReference>
<sequence>MRAGVWGRKGLGPSALRAIGRAWGRAHRCARACRGGDERVAALARARDTMGSDSQGFSGRKGVAMDRVLASMKDEGVFAARAAWSDCLGEQATSADAECLDILLPSDVVRLKEAGRLRDAARACRAALDRAEVPEMAARLRLELYRLARLGSQYCVTEEEALKQLSKECPGISYDDLERLKAAGRIDWRIIEGEVRYLPSVIDGLRAYAAEVPGLAPAVRDQAPRRALRAEMARVGGASRRITVRASMEVTDAAPEETVRIWLPLAVDAAQQRSVEVLEVSPGARISASDAKARTAYWEFAGPGKRSITYRYRIDAPYIDLWSAEGIEAARAAYESGVAAPLPAPTEDDLAELPPHVRFSPIVDAVARHIRQQASSDDPLEVARAVYLWVTGNVDYRYQPAYLYLDGIVDYALSGLRGDCGVMALVFVTLCRRLGIPARWQSGLYSAPDDIGPHDWALFYTPSTGWAWADCSFGSSSRRMGDEERRRFFFGNLDPWRTVLCQRYQAAFDPVGPGVRIDPYDNQVGEATVGERSVDAGSYVRSVELLGMEELPWEGSVA</sequence>
<organism evidence="2 3">
    <name type="scientific">Enorma massiliensis</name>
    <dbReference type="NCBI Taxonomy" id="1472761"/>
    <lineage>
        <taxon>Bacteria</taxon>
        <taxon>Bacillati</taxon>
        <taxon>Actinomycetota</taxon>
        <taxon>Coriobacteriia</taxon>
        <taxon>Coriobacteriales</taxon>
        <taxon>Coriobacteriaceae</taxon>
        <taxon>Enorma</taxon>
    </lineage>
</organism>
<dbReference type="AlphaFoldDB" id="A0A1Y3U7D6"/>
<dbReference type="PANTHER" id="PTHR38339:SF1">
    <property type="entry name" value="TRANSGLUTAMINASE-LIKE DOMAIN-CONTAINING PROTEIN"/>
    <property type="match status" value="1"/>
</dbReference>
<keyword evidence="3" id="KW-1185">Reference proteome</keyword>
<gene>
    <name evidence="2" type="ORF">B5G21_07655</name>
</gene>
<evidence type="ECO:0000313" key="2">
    <source>
        <dbReference type="EMBL" id="OUN42329.1"/>
    </source>
</evidence>
<dbReference type="SMART" id="SM00460">
    <property type="entry name" value="TGc"/>
    <property type="match status" value="1"/>
</dbReference>
<dbReference type="eggNOG" id="COG1305">
    <property type="taxonomic scope" value="Bacteria"/>
</dbReference>
<protein>
    <recommendedName>
        <fullName evidence="1">Transglutaminase-like domain-containing protein</fullName>
    </recommendedName>
</protein>
<dbReference type="PANTHER" id="PTHR38339">
    <property type="entry name" value="TRANSGLUTAMINASE DOMAIN PROTEIN"/>
    <property type="match status" value="1"/>
</dbReference>
<feature type="domain" description="Transglutaminase-like" evidence="1">
    <location>
        <begin position="412"/>
        <end position="473"/>
    </location>
</feature>
<dbReference type="InterPro" id="IPR038765">
    <property type="entry name" value="Papain-like_cys_pep_sf"/>
</dbReference>
<comment type="caution">
    <text evidence="2">The sequence shown here is derived from an EMBL/GenBank/DDBJ whole genome shotgun (WGS) entry which is preliminary data.</text>
</comment>
<evidence type="ECO:0000259" key="1">
    <source>
        <dbReference type="SMART" id="SM00460"/>
    </source>
</evidence>
<accession>A0A1Y3U7D6</accession>
<dbReference type="EMBL" id="NFHO01000008">
    <property type="protein sequence ID" value="OUN42329.1"/>
    <property type="molecule type" value="Genomic_DNA"/>
</dbReference>
<dbReference type="STRING" id="1118060.GCA_000311845_01909"/>
<proteinExistence type="predicted"/>
<evidence type="ECO:0000313" key="3">
    <source>
        <dbReference type="Proteomes" id="UP000196560"/>
    </source>
</evidence>
<dbReference type="Pfam" id="PF01841">
    <property type="entry name" value="Transglut_core"/>
    <property type="match status" value="1"/>
</dbReference>
<name>A0A1Y3U7D6_9ACTN</name>
<dbReference type="Gene3D" id="3.10.620.30">
    <property type="match status" value="1"/>
</dbReference>
<dbReference type="InterPro" id="IPR002931">
    <property type="entry name" value="Transglutaminase-like"/>
</dbReference>